<comment type="pathway">
    <text evidence="5">Amino-acid biosynthesis; D-alanine biosynthesis; D-alanine from L-alanine: step 1/1.</text>
</comment>
<dbReference type="AlphaFoldDB" id="A0A0C2REA3"/>
<name>A0A0C2REA3_9BACL</name>
<dbReference type="InterPro" id="IPR009006">
    <property type="entry name" value="Ala_racemase/Decarboxylase_C"/>
</dbReference>
<gene>
    <name evidence="9" type="ORF">KR50_13530</name>
</gene>
<dbReference type="InterPro" id="IPR029066">
    <property type="entry name" value="PLP-binding_barrel"/>
</dbReference>
<evidence type="ECO:0000256" key="6">
    <source>
        <dbReference type="PIRSR" id="PIRSR600821-50"/>
    </source>
</evidence>
<proteinExistence type="inferred from homology"/>
<feature type="active site" description="Proton acceptor; specific for L-alanine" evidence="5">
    <location>
        <position position="268"/>
    </location>
</feature>
<feature type="binding site" evidence="5 7">
    <location>
        <position position="315"/>
    </location>
    <ligand>
        <name>substrate</name>
    </ligand>
</feature>
<dbReference type="FunFam" id="2.40.37.10:FF:000006">
    <property type="entry name" value="Alanine racemase"/>
    <property type="match status" value="1"/>
</dbReference>
<dbReference type="HAMAP" id="MF_01201">
    <property type="entry name" value="Ala_racemase"/>
    <property type="match status" value="1"/>
</dbReference>
<dbReference type="GO" id="GO:0008784">
    <property type="term" value="F:alanine racemase activity"/>
    <property type="evidence" value="ECO:0007669"/>
    <property type="project" value="UniProtKB-UniRule"/>
</dbReference>
<comment type="caution">
    <text evidence="9">The sequence shown here is derived from an EMBL/GenBank/DDBJ whole genome shotgun (WGS) entry which is preliminary data.</text>
</comment>
<accession>A0A0C2REA3</accession>
<dbReference type="CDD" id="cd00430">
    <property type="entry name" value="PLPDE_III_AR"/>
    <property type="match status" value="1"/>
</dbReference>
<dbReference type="NCBIfam" id="TIGR00492">
    <property type="entry name" value="alr"/>
    <property type="match status" value="1"/>
</dbReference>
<dbReference type="SUPFAM" id="SSF50621">
    <property type="entry name" value="Alanine racemase C-terminal domain-like"/>
    <property type="match status" value="1"/>
</dbReference>
<evidence type="ECO:0000256" key="4">
    <source>
        <dbReference type="ARBA" id="ARBA00023235"/>
    </source>
</evidence>
<dbReference type="PATRIC" id="fig|220754.4.peg.1378"/>
<keyword evidence="10" id="KW-1185">Reference proteome</keyword>
<keyword evidence="4 5" id="KW-0413">Isomerase</keyword>
<comment type="catalytic activity">
    <reaction evidence="1 5">
        <text>L-alanine = D-alanine</text>
        <dbReference type="Rhea" id="RHEA:20249"/>
        <dbReference type="ChEBI" id="CHEBI:57416"/>
        <dbReference type="ChEBI" id="CHEBI:57972"/>
        <dbReference type="EC" id="5.1.1.1"/>
    </reaction>
</comment>
<feature type="active site" description="Proton acceptor; specific for D-alanine" evidence="5">
    <location>
        <position position="42"/>
    </location>
</feature>
<dbReference type="UniPathway" id="UPA00042">
    <property type="reaction ID" value="UER00497"/>
</dbReference>
<comment type="cofactor">
    <cofactor evidence="2 5 6">
        <name>pyridoxal 5'-phosphate</name>
        <dbReference type="ChEBI" id="CHEBI:597326"/>
    </cofactor>
</comment>
<dbReference type="PROSITE" id="PS00395">
    <property type="entry name" value="ALANINE_RACEMASE"/>
    <property type="match status" value="1"/>
</dbReference>
<dbReference type="PRINTS" id="PR00992">
    <property type="entry name" value="ALARACEMASE"/>
</dbReference>
<dbReference type="Gene3D" id="2.40.37.10">
    <property type="entry name" value="Lyase, Ornithine Decarboxylase, Chain A, domain 1"/>
    <property type="match status" value="1"/>
</dbReference>
<dbReference type="GO" id="GO:0030170">
    <property type="term" value="F:pyridoxal phosphate binding"/>
    <property type="evidence" value="ECO:0007669"/>
    <property type="project" value="UniProtKB-UniRule"/>
</dbReference>
<comment type="similarity">
    <text evidence="5">Belongs to the alanine racemase family.</text>
</comment>
<dbReference type="OrthoDB" id="9813814at2"/>
<dbReference type="PANTHER" id="PTHR30511:SF0">
    <property type="entry name" value="ALANINE RACEMASE, CATABOLIC-RELATED"/>
    <property type="match status" value="1"/>
</dbReference>
<dbReference type="EMBL" id="JXRR01000012">
    <property type="protein sequence ID" value="KIL48580.1"/>
    <property type="molecule type" value="Genomic_DNA"/>
</dbReference>
<dbReference type="InterPro" id="IPR000821">
    <property type="entry name" value="Ala_racemase"/>
</dbReference>
<evidence type="ECO:0000256" key="7">
    <source>
        <dbReference type="PIRSR" id="PIRSR600821-52"/>
    </source>
</evidence>
<dbReference type="Gene3D" id="3.20.20.10">
    <property type="entry name" value="Alanine racemase"/>
    <property type="match status" value="1"/>
</dbReference>
<evidence type="ECO:0000313" key="10">
    <source>
        <dbReference type="Proteomes" id="UP000031972"/>
    </source>
</evidence>
<dbReference type="Pfam" id="PF00842">
    <property type="entry name" value="Ala_racemase_C"/>
    <property type="match status" value="1"/>
</dbReference>
<organism evidence="9 10">
    <name type="scientific">Jeotgalibacillus campisalis</name>
    <dbReference type="NCBI Taxonomy" id="220754"/>
    <lineage>
        <taxon>Bacteria</taxon>
        <taxon>Bacillati</taxon>
        <taxon>Bacillota</taxon>
        <taxon>Bacilli</taxon>
        <taxon>Bacillales</taxon>
        <taxon>Caryophanaceae</taxon>
        <taxon>Jeotgalibacillus</taxon>
    </lineage>
</organism>
<dbReference type="GO" id="GO:0009252">
    <property type="term" value="P:peptidoglycan biosynthetic process"/>
    <property type="evidence" value="ECO:0007669"/>
    <property type="project" value="TreeGrafter"/>
</dbReference>
<dbReference type="EC" id="5.1.1.1" evidence="5"/>
<dbReference type="GO" id="GO:0005829">
    <property type="term" value="C:cytosol"/>
    <property type="evidence" value="ECO:0007669"/>
    <property type="project" value="TreeGrafter"/>
</dbReference>
<evidence type="ECO:0000256" key="3">
    <source>
        <dbReference type="ARBA" id="ARBA00022898"/>
    </source>
</evidence>
<evidence type="ECO:0000256" key="2">
    <source>
        <dbReference type="ARBA" id="ARBA00001933"/>
    </source>
</evidence>
<protein>
    <recommendedName>
        <fullName evidence="5">Alanine racemase</fullName>
        <ecNumber evidence="5">5.1.1.1</ecNumber>
    </recommendedName>
</protein>
<evidence type="ECO:0000259" key="8">
    <source>
        <dbReference type="SMART" id="SM01005"/>
    </source>
</evidence>
<dbReference type="InterPro" id="IPR011079">
    <property type="entry name" value="Ala_racemase_C"/>
</dbReference>
<evidence type="ECO:0000256" key="1">
    <source>
        <dbReference type="ARBA" id="ARBA00000316"/>
    </source>
</evidence>
<evidence type="ECO:0000256" key="5">
    <source>
        <dbReference type="HAMAP-Rule" id="MF_01201"/>
    </source>
</evidence>
<dbReference type="InterPro" id="IPR020622">
    <property type="entry name" value="Ala_racemase_pyridoxalP-BS"/>
</dbReference>
<feature type="domain" description="Alanine racemase C-terminal" evidence="8">
    <location>
        <begin position="247"/>
        <end position="372"/>
    </location>
</feature>
<comment type="function">
    <text evidence="5">Catalyzes the interconversion of L-alanine and D-alanine. May also act on other amino acids.</text>
</comment>
<dbReference type="Proteomes" id="UP000031972">
    <property type="component" value="Unassembled WGS sequence"/>
</dbReference>
<dbReference type="SMART" id="SM01005">
    <property type="entry name" value="Ala_racemase_C"/>
    <property type="match status" value="1"/>
</dbReference>
<dbReference type="RefSeq" id="WP_041056361.1">
    <property type="nucleotide sequence ID" value="NZ_JXRR01000012.1"/>
</dbReference>
<keyword evidence="3 5" id="KW-0663">Pyridoxal phosphate</keyword>
<sequence length="385" mass="42803">MKAQEQFHRDTWVEVDLDAIEHNIEQISQVIGPKVGIMAVVKANAYGHGYVQIAKTALSSGATHLAVAFIDEALFLRKQGIQAPIVVLGASRPSDAELAARQSIRLTIYSKEWLQQAETYLTKDATLLVHLKCDTGMGRLGIKTAQELKEIEKLVHDIEAISIEGIYTHFATADELDRSYTDRQMDTFTTLVAELKEKPPLVHASNSAAALFRQDSLLSIIRFGISMYGLSPSSEIADRLPAKLIPALSLHTTIVQVKKLKRGEKVSYGATYEAAEEEWIATLPIGYADGWIRKMQGFEVLVDGIRVPLVGRICMDQCMIRLPDEYSPGTRVTLIGRQGKSEIKIEEIADYLDTINYEVACAISARVPRIYWKEKKSVSVLNALM</sequence>
<dbReference type="Pfam" id="PF01168">
    <property type="entry name" value="Ala_racemase_N"/>
    <property type="match status" value="1"/>
</dbReference>
<feature type="modified residue" description="N6-(pyridoxal phosphate)lysine" evidence="5 6">
    <location>
        <position position="42"/>
    </location>
</feature>
<dbReference type="SUPFAM" id="SSF51419">
    <property type="entry name" value="PLP-binding barrel"/>
    <property type="match status" value="1"/>
</dbReference>
<feature type="binding site" evidence="5 7">
    <location>
        <position position="139"/>
    </location>
    <ligand>
        <name>substrate</name>
    </ligand>
</feature>
<evidence type="ECO:0000313" key="9">
    <source>
        <dbReference type="EMBL" id="KIL48580.1"/>
    </source>
</evidence>
<dbReference type="InterPro" id="IPR001608">
    <property type="entry name" value="Ala_racemase_N"/>
</dbReference>
<dbReference type="PANTHER" id="PTHR30511">
    <property type="entry name" value="ALANINE RACEMASE"/>
    <property type="match status" value="1"/>
</dbReference>
<dbReference type="FunFam" id="3.20.20.10:FF:000002">
    <property type="entry name" value="Alanine racemase"/>
    <property type="match status" value="1"/>
</dbReference>
<reference evidence="9 10" key="1">
    <citation type="submission" date="2015-01" db="EMBL/GenBank/DDBJ databases">
        <title>Jeotgalibacillus campisalis genome sequencing.</title>
        <authorList>
            <person name="Goh K.M."/>
            <person name="Chan K.-G."/>
            <person name="Yaakop A.S."/>
            <person name="Ee R."/>
            <person name="Gan H.M."/>
            <person name="Chan C.S."/>
        </authorList>
    </citation>
    <scope>NUCLEOTIDE SEQUENCE [LARGE SCALE GENOMIC DNA]</scope>
    <source>
        <strain evidence="9 10">SF-57</strain>
    </source>
</reference>
<dbReference type="GO" id="GO:0030632">
    <property type="term" value="P:D-alanine biosynthetic process"/>
    <property type="evidence" value="ECO:0007669"/>
    <property type="project" value="UniProtKB-UniRule"/>
</dbReference>